<proteinExistence type="predicted"/>
<dbReference type="SUPFAM" id="SSF48317">
    <property type="entry name" value="Acid phosphatase/Vanadium-dependent haloperoxidase"/>
    <property type="match status" value="1"/>
</dbReference>
<feature type="transmembrane region" description="Helical" evidence="7">
    <location>
        <begin position="194"/>
        <end position="213"/>
    </location>
</feature>
<dbReference type="SMART" id="SM00014">
    <property type="entry name" value="acidPPc"/>
    <property type="match status" value="1"/>
</dbReference>
<evidence type="ECO:0000313" key="9">
    <source>
        <dbReference type="EMBL" id="GGK91940.1"/>
    </source>
</evidence>
<keyword evidence="3 7" id="KW-0812">Transmembrane</keyword>
<comment type="subcellular location">
    <subcellularLocation>
        <location evidence="1">Cell membrane</location>
        <topology evidence="1">Multi-pass membrane protein</topology>
    </subcellularLocation>
</comment>
<feature type="domain" description="Phosphatidic acid phosphatase type 2/haloperoxidase" evidence="8">
    <location>
        <begin position="95"/>
        <end position="209"/>
    </location>
</feature>
<dbReference type="GO" id="GO:0016787">
    <property type="term" value="F:hydrolase activity"/>
    <property type="evidence" value="ECO:0007669"/>
    <property type="project" value="UniProtKB-KW"/>
</dbReference>
<sequence length="229" mass="24590">MTTDATGFLRRVRNIAIPLGVLAVVTIALGQLITEVLTGLWAEGALNRALARERTTTWNTVSDVVSTTADTPVIISVTAVAALAFRTAFGRWRESVFIVVVVAAQSAVFLLATVFVQRLRPAVPHLDPAPPTSSYPSGHTSAAVACYCGIALVLALHTRRRAALAVVWWLAGSALAIGVAWARLYRGMHYLTDVAWGFVLGLICLAVVGRVLLSDPDDTGPPHRWSIRR</sequence>
<keyword evidence="6 7" id="KW-0472">Membrane</keyword>
<organism evidence="9 10">
    <name type="scientific">Planomonospora parontospora</name>
    <dbReference type="NCBI Taxonomy" id="58119"/>
    <lineage>
        <taxon>Bacteria</taxon>
        <taxon>Bacillati</taxon>
        <taxon>Actinomycetota</taxon>
        <taxon>Actinomycetes</taxon>
        <taxon>Streptosporangiales</taxon>
        <taxon>Streptosporangiaceae</taxon>
        <taxon>Planomonospora</taxon>
    </lineage>
</organism>
<dbReference type="Gene3D" id="1.20.144.10">
    <property type="entry name" value="Phosphatidic acid phosphatase type 2/haloperoxidase"/>
    <property type="match status" value="1"/>
</dbReference>
<feature type="transmembrane region" description="Helical" evidence="7">
    <location>
        <begin position="163"/>
        <end position="182"/>
    </location>
</feature>
<evidence type="ECO:0000256" key="4">
    <source>
        <dbReference type="ARBA" id="ARBA00022801"/>
    </source>
</evidence>
<keyword evidence="5 7" id="KW-1133">Transmembrane helix</keyword>
<reference evidence="9" key="2">
    <citation type="submission" date="2022-09" db="EMBL/GenBank/DDBJ databases">
        <authorList>
            <person name="Sun Q."/>
            <person name="Ohkuma M."/>
        </authorList>
    </citation>
    <scope>NUCLEOTIDE SEQUENCE</scope>
    <source>
        <strain evidence="9">JCM 3093</strain>
    </source>
</reference>
<dbReference type="GO" id="GO:0005886">
    <property type="term" value="C:plasma membrane"/>
    <property type="evidence" value="ECO:0007669"/>
    <property type="project" value="UniProtKB-SubCell"/>
</dbReference>
<dbReference type="PANTHER" id="PTHR14969:SF62">
    <property type="entry name" value="DECAPRENYLPHOSPHORYL-5-PHOSPHORIBOSE PHOSPHATASE RV3807C-RELATED"/>
    <property type="match status" value="1"/>
</dbReference>
<evidence type="ECO:0000259" key="8">
    <source>
        <dbReference type="SMART" id="SM00014"/>
    </source>
</evidence>
<dbReference type="InterPro" id="IPR036938">
    <property type="entry name" value="PAP2/HPO_sf"/>
</dbReference>
<dbReference type="AlphaFoldDB" id="A0AA37F7C9"/>
<protein>
    <submittedName>
        <fullName evidence="9">Phosphatase PAP2 family protein</fullName>
    </submittedName>
</protein>
<reference evidence="9" key="1">
    <citation type="journal article" date="2014" name="Int. J. Syst. Evol. Microbiol.">
        <title>Complete genome sequence of Corynebacterium casei LMG S-19264T (=DSM 44701T), isolated from a smear-ripened cheese.</title>
        <authorList>
            <consortium name="US DOE Joint Genome Institute (JGI-PGF)"/>
            <person name="Walter F."/>
            <person name="Albersmeier A."/>
            <person name="Kalinowski J."/>
            <person name="Ruckert C."/>
        </authorList>
    </citation>
    <scope>NUCLEOTIDE SEQUENCE</scope>
    <source>
        <strain evidence="9">JCM 3093</strain>
    </source>
</reference>
<dbReference type="Pfam" id="PF01569">
    <property type="entry name" value="PAP2"/>
    <property type="match status" value="1"/>
</dbReference>
<evidence type="ECO:0000256" key="2">
    <source>
        <dbReference type="ARBA" id="ARBA00022475"/>
    </source>
</evidence>
<evidence type="ECO:0000256" key="7">
    <source>
        <dbReference type="SAM" id="Phobius"/>
    </source>
</evidence>
<comment type="caution">
    <text evidence="9">The sequence shown here is derived from an EMBL/GenBank/DDBJ whole genome shotgun (WGS) entry which is preliminary data.</text>
</comment>
<feature type="transmembrane region" description="Helical" evidence="7">
    <location>
        <begin position="71"/>
        <end position="89"/>
    </location>
</feature>
<feature type="transmembrane region" description="Helical" evidence="7">
    <location>
        <begin position="96"/>
        <end position="116"/>
    </location>
</feature>
<dbReference type="EMBL" id="BMQD01000025">
    <property type="protein sequence ID" value="GGK91940.1"/>
    <property type="molecule type" value="Genomic_DNA"/>
</dbReference>
<evidence type="ECO:0000256" key="6">
    <source>
        <dbReference type="ARBA" id="ARBA00023136"/>
    </source>
</evidence>
<dbReference type="InterPro" id="IPR000326">
    <property type="entry name" value="PAP2/HPO"/>
</dbReference>
<dbReference type="RefSeq" id="WP_191897698.1">
    <property type="nucleotide sequence ID" value="NZ_BMQD01000025.1"/>
</dbReference>
<gene>
    <name evidence="9" type="ORF">GCM10010126_59140</name>
</gene>
<keyword evidence="2" id="KW-1003">Cell membrane</keyword>
<feature type="transmembrane region" description="Helical" evidence="7">
    <location>
        <begin position="136"/>
        <end position="156"/>
    </location>
</feature>
<evidence type="ECO:0000256" key="3">
    <source>
        <dbReference type="ARBA" id="ARBA00022692"/>
    </source>
</evidence>
<dbReference type="Proteomes" id="UP000627984">
    <property type="component" value="Unassembled WGS sequence"/>
</dbReference>
<feature type="transmembrane region" description="Helical" evidence="7">
    <location>
        <begin position="12"/>
        <end position="33"/>
    </location>
</feature>
<evidence type="ECO:0000256" key="5">
    <source>
        <dbReference type="ARBA" id="ARBA00022989"/>
    </source>
</evidence>
<name>A0AA37F7C9_9ACTN</name>
<dbReference type="PANTHER" id="PTHR14969">
    <property type="entry name" value="SPHINGOSINE-1-PHOSPHATE PHOSPHOHYDROLASE"/>
    <property type="match status" value="1"/>
</dbReference>
<evidence type="ECO:0000313" key="10">
    <source>
        <dbReference type="Proteomes" id="UP000627984"/>
    </source>
</evidence>
<evidence type="ECO:0000256" key="1">
    <source>
        <dbReference type="ARBA" id="ARBA00004651"/>
    </source>
</evidence>
<keyword evidence="4" id="KW-0378">Hydrolase</keyword>
<accession>A0AA37F7C9</accession>